<dbReference type="GO" id="GO:0005524">
    <property type="term" value="F:ATP binding"/>
    <property type="evidence" value="ECO:0007669"/>
    <property type="project" value="UniProtKB-KW"/>
</dbReference>
<dbReference type="SUPFAM" id="SSF52540">
    <property type="entry name" value="P-loop containing nucleoside triphosphate hydrolases"/>
    <property type="match status" value="1"/>
</dbReference>
<feature type="domain" description="NB-ARC" evidence="6">
    <location>
        <begin position="195"/>
        <end position="356"/>
    </location>
</feature>
<dbReference type="InterPro" id="IPR042197">
    <property type="entry name" value="Apaf_helical"/>
</dbReference>
<dbReference type="Gene3D" id="3.80.10.10">
    <property type="entry name" value="Ribonuclease Inhibitor"/>
    <property type="match status" value="1"/>
</dbReference>
<dbReference type="GO" id="GO:0051707">
    <property type="term" value="P:response to other organism"/>
    <property type="evidence" value="ECO:0007669"/>
    <property type="project" value="UniProtKB-ARBA"/>
</dbReference>
<gene>
    <name evidence="10" type="ORF">HanXRQr2_Chr01g0042591</name>
</gene>
<dbReference type="InterPro" id="IPR032675">
    <property type="entry name" value="LRR_dom_sf"/>
</dbReference>
<reference evidence="10" key="2">
    <citation type="submission" date="2020-06" db="EMBL/GenBank/DDBJ databases">
        <title>Helianthus annuus Genome sequencing and assembly Release 2.</title>
        <authorList>
            <person name="Gouzy J."/>
            <person name="Langlade N."/>
            <person name="Munos S."/>
        </authorList>
    </citation>
    <scope>NUCLEOTIDE SEQUENCE</scope>
    <source>
        <tissue evidence="10">Leaves</tissue>
    </source>
</reference>
<evidence type="ECO:0000259" key="7">
    <source>
        <dbReference type="Pfam" id="PF18052"/>
    </source>
</evidence>
<dbReference type="PANTHER" id="PTHR36766">
    <property type="entry name" value="PLANT BROAD-SPECTRUM MILDEW RESISTANCE PROTEIN RPW8"/>
    <property type="match status" value="1"/>
</dbReference>
<feature type="domain" description="Disease resistance N-terminal" evidence="7">
    <location>
        <begin position="10"/>
        <end position="96"/>
    </location>
</feature>
<dbReference type="InterPro" id="IPR055414">
    <property type="entry name" value="LRR_R13L4/SHOC2-like"/>
</dbReference>
<evidence type="ECO:0000256" key="5">
    <source>
        <dbReference type="ARBA" id="ARBA00022840"/>
    </source>
</evidence>
<dbReference type="SUPFAM" id="SSF52058">
    <property type="entry name" value="L domain-like"/>
    <property type="match status" value="1"/>
</dbReference>
<organism evidence="10 11">
    <name type="scientific">Helianthus annuus</name>
    <name type="common">Common sunflower</name>
    <dbReference type="NCBI Taxonomy" id="4232"/>
    <lineage>
        <taxon>Eukaryota</taxon>
        <taxon>Viridiplantae</taxon>
        <taxon>Streptophyta</taxon>
        <taxon>Embryophyta</taxon>
        <taxon>Tracheophyta</taxon>
        <taxon>Spermatophyta</taxon>
        <taxon>Magnoliopsida</taxon>
        <taxon>eudicotyledons</taxon>
        <taxon>Gunneridae</taxon>
        <taxon>Pentapetalae</taxon>
        <taxon>asterids</taxon>
        <taxon>campanulids</taxon>
        <taxon>Asterales</taxon>
        <taxon>Asteraceae</taxon>
        <taxon>Asteroideae</taxon>
        <taxon>Heliantheae alliance</taxon>
        <taxon>Heliantheae</taxon>
        <taxon>Helianthus</taxon>
    </lineage>
</organism>
<keyword evidence="4" id="KW-0611">Plant defense</keyword>
<keyword evidence="5" id="KW-0067">ATP-binding</keyword>
<dbReference type="FunFam" id="3.40.50.300:FF:001091">
    <property type="entry name" value="Probable disease resistance protein At1g61300"/>
    <property type="match status" value="1"/>
</dbReference>
<feature type="domain" description="Disease resistance protein winged helix" evidence="8">
    <location>
        <begin position="434"/>
        <end position="479"/>
    </location>
</feature>
<evidence type="ECO:0000313" key="10">
    <source>
        <dbReference type="EMBL" id="KAF5823835.1"/>
    </source>
</evidence>
<evidence type="ECO:0000313" key="11">
    <source>
        <dbReference type="Proteomes" id="UP000215914"/>
    </source>
</evidence>
<dbReference type="GO" id="GO:0016787">
    <property type="term" value="F:hydrolase activity"/>
    <property type="evidence" value="ECO:0007669"/>
    <property type="project" value="UniProtKB-KW"/>
</dbReference>
<name>A0A9K3P554_HELAN</name>
<evidence type="ECO:0000256" key="2">
    <source>
        <dbReference type="ARBA" id="ARBA00022737"/>
    </source>
</evidence>
<evidence type="ECO:0000256" key="4">
    <source>
        <dbReference type="ARBA" id="ARBA00022821"/>
    </source>
</evidence>
<evidence type="ECO:0000259" key="8">
    <source>
        <dbReference type="Pfam" id="PF23559"/>
    </source>
</evidence>
<dbReference type="InterPro" id="IPR002182">
    <property type="entry name" value="NB-ARC"/>
</dbReference>
<evidence type="ECO:0000256" key="1">
    <source>
        <dbReference type="ARBA" id="ARBA00022614"/>
    </source>
</evidence>
<keyword evidence="2" id="KW-0677">Repeat</keyword>
<dbReference type="GO" id="GO:0043531">
    <property type="term" value="F:ADP binding"/>
    <property type="evidence" value="ECO:0007669"/>
    <property type="project" value="InterPro"/>
</dbReference>
<dbReference type="GO" id="GO:0006952">
    <property type="term" value="P:defense response"/>
    <property type="evidence" value="ECO:0007669"/>
    <property type="project" value="UniProtKB-KW"/>
</dbReference>
<dbReference type="InterPro" id="IPR058922">
    <property type="entry name" value="WHD_DRP"/>
</dbReference>
<dbReference type="Gene3D" id="3.40.50.300">
    <property type="entry name" value="P-loop containing nucleotide triphosphate hydrolases"/>
    <property type="match status" value="1"/>
</dbReference>
<sequence>MGDVVVSTLVKEIVGRLTSEVVKEFGLLLGLKDEILRLKHDFDQIEVVLEDAEEKHIKEKEVELWLRDLKSASLMVENVLDEVSTQALLQRLHKKRGLKYMVRAYFSSDHNQLMFRVRIAHKVKALRRKLDAVASKRSELGLTPGAISHIDVDVAREMPDRETSSLMHDSSVIYGRNEEMEMVTRTICDKDIGKYDNGEIRVYGIWGMGGVGKTTLAQLVYNNERVNRYFELRCWVYVSENFQIKEIMKKIIESIDKYECKLTQLDTLQYSLQNKLRGKKFLIVLDDVWIEEDEKAKWEELSKTLSYGAEGSIVVMTTRSSITSHMVSKVGELQYELGCLSEEDSWLLFKKLAFAQGRVGGDEVELENIGKEIVEKCKGLPLALKSLGSLMWSKRSTIEWKLVKDSSIWEVEKIRILPAVLKLSYDNLLPHLKRGEISLYVLGEEIFNCLVWRSFFHIVKDNKLWGDRYKMHDLIHDMAQHVMRHDFLVIELACNEVKFPNEVLHLSSSCPEFFFSHQNLKNLTLRSILMFGEINESGISQIFNHIYLRVLYLCGIGLRTLPKSICKLKHLRYLNLSESSIKVLPESIIYLQNLQVLLLCYCHKLCKLPEGLKFMTNLQCLDVSFCTSLLNFPFGINELTSLRILPWFLVGKESGAKIGELGDLNLIEGELQISGLENVGGLCEAKSAGFKCKTFL</sequence>
<dbReference type="Gene3D" id="1.20.5.4130">
    <property type="match status" value="1"/>
</dbReference>
<dbReference type="Pfam" id="PF23559">
    <property type="entry name" value="WHD_DRP"/>
    <property type="match status" value="1"/>
</dbReference>
<dbReference type="Pfam" id="PF23598">
    <property type="entry name" value="LRR_14"/>
    <property type="match status" value="1"/>
</dbReference>
<reference evidence="10" key="1">
    <citation type="journal article" date="2017" name="Nature">
        <title>The sunflower genome provides insights into oil metabolism, flowering and Asterid evolution.</title>
        <authorList>
            <person name="Badouin H."/>
            <person name="Gouzy J."/>
            <person name="Grassa C.J."/>
            <person name="Murat F."/>
            <person name="Staton S.E."/>
            <person name="Cottret L."/>
            <person name="Lelandais-Briere C."/>
            <person name="Owens G.L."/>
            <person name="Carrere S."/>
            <person name="Mayjonade B."/>
            <person name="Legrand L."/>
            <person name="Gill N."/>
            <person name="Kane N.C."/>
            <person name="Bowers J.E."/>
            <person name="Hubner S."/>
            <person name="Bellec A."/>
            <person name="Berard A."/>
            <person name="Berges H."/>
            <person name="Blanchet N."/>
            <person name="Boniface M.C."/>
            <person name="Brunel D."/>
            <person name="Catrice O."/>
            <person name="Chaidir N."/>
            <person name="Claudel C."/>
            <person name="Donnadieu C."/>
            <person name="Faraut T."/>
            <person name="Fievet G."/>
            <person name="Helmstetter N."/>
            <person name="King M."/>
            <person name="Knapp S.J."/>
            <person name="Lai Z."/>
            <person name="Le Paslier M.C."/>
            <person name="Lippi Y."/>
            <person name="Lorenzon L."/>
            <person name="Mandel J.R."/>
            <person name="Marage G."/>
            <person name="Marchand G."/>
            <person name="Marquand E."/>
            <person name="Bret-Mestries E."/>
            <person name="Morien E."/>
            <person name="Nambeesan S."/>
            <person name="Nguyen T."/>
            <person name="Pegot-Espagnet P."/>
            <person name="Pouilly N."/>
            <person name="Raftis F."/>
            <person name="Sallet E."/>
            <person name="Schiex T."/>
            <person name="Thomas J."/>
            <person name="Vandecasteele C."/>
            <person name="Vares D."/>
            <person name="Vear F."/>
            <person name="Vautrin S."/>
            <person name="Crespi M."/>
            <person name="Mangin B."/>
            <person name="Burke J.M."/>
            <person name="Salse J."/>
            <person name="Munos S."/>
            <person name="Vincourt P."/>
            <person name="Rieseberg L.H."/>
            <person name="Langlade N.B."/>
        </authorList>
    </citation>
    <scope>NUCLEOTIDE SEQUENCE</scope>
    <source>
        <tissue evidence="10">Leaves</tissue>
    </source>
</reference>
<dbReference type="PRINTS" id="PR00364">
    <property type="entry name" value="DISEASERSIST"/>
</dbReference>
<evidence type="ECO:0000259" key="6">
    <source>
        <dbReference type="Pfam" id="PF00931"/>
    </source>
</evidence>
<dbReference type="PANTHER" id="PTHR36766:SF47">
    <property type="entry name" value="NB-ARC DOMAIN-CONTAINING PROTEIN"/>
    <property type="match status" value="1"/>
</dbReference>
<dbReference type="Pfam" id="PF00931">
    <property type="entry name" value="NB-ARC"/>
    <property type="match status" value="1"/>
</dbReference>
<dbReference type="Gene3D" id="1.10.8.430">
    <property type="entry name" value="Helical domain of apoptotic protease-activating factors"/>
    <property type="match status" value="1"/>
</dbReference>
<dbReference type="InterPro" id="IPR041118">
    <property type="entry name" value="Rx_N"/>
</dbReference>
<comment type="caution">
    <text evidence="10">The sequence shown here is derived from an EMBL/GenBank/DDBJ whole genome shotgun (WGS) entry which is preliminary data.</text>
</comment>
<keyword evidence="3" id="KW-0547">Nucleotide-binding</keyword>
<keyword evidence="10" id="KW-0378">Hydrolase</keyword>
<dbReference type="Gramene" id="mRNA:HanXRQr2_Chr01g0042591">
    <property type="protein sequence ID" value="mRNA:HanXRQr2_Chr01g0042591"/>
    <property type="gene ID" value="HanXRQr2_Chr01g0042591"/>
</dbReference>
<dbReference type="Proteomes" id="UP000215914">
    <property type="component" value="Unassembled WGS sequence"/>
</dbReference>
<dbReference type="Pfam" id="PF18052">
    <property type="entry name" value="Rx_N"/>
    <property type="match status" value="1"/>
</dbReference>
<protein>
    <submittedName>
        <fullName evidence="10">P-loop containing nucleoside triphosphate hydrolase, leucine-rich repeat domain superfamily</fullName>
    </submittedName>
</protein>
<keyword evidence="11" id="KW-1185">Reference proteome</keyword>
<keyword evidence="1" id="KW-0433">Leucine-rich repeat</keyword>
<feature type="domain" description="Disease resistance R13L4/SHOC-2-like LRR" evidence="9">
    <location>
        <begin position="525"/>
        <end position="665"/>
    </location>
</feature>
<evidence type="ECO:0000256" key="3">
    <source>
        <dbReference type="ARBA" id="ARBA00022741"/>
    </source>
</evidence>
<accession>A0A9K3P554</accession>
<dbReference type="EMBL" id="MNCJ02000316">
    <property type="protein sequence ID" value="KAF5823835.1"/>
    <property type="molecule type" value="Genomic_DNA"/>
</dbReference>
<proteinExistence type="predicted"/>
<evidence type="ECO:0000259" key="9">
    <source>
        <dbReference type="Pfam" id="PF23598"/>
    </source>
</evidence>
<dbReference type="AlphaFoldDB" id="A0A9K3P554"/>
<dbReference type="InterPro" id="IPR027417">
    <property type="entry name" value="P-loop_NTPase"/>
</dbReference>